<proteinExistence type="predicted"/>
<dbReference type="RefSeq" id="WP_108308520.1">
    <property type="nucleotide sequence ID" value="NZ_CP020921.1"/>
</dbReference>
<evidence type="ECO:0000313" key="3">
    <source>
        <dbReference type="Proteomes" id="UP000244792"/>
    </source>
</evidence>
<gene>
    <name evidence="2" type="ORF">TDSAC_0394</name>
</gene>
<organism evidence="2 3">
    <name type="scientific">Thermodesulfobium acidiphilum</name>
    <dbReference type="NCBI Taxonomy" id="1794699"/>
    <lineage>
        <taxon>Bacteria</taxon>
        <taxon>Pseudomonadati</taxon>
        <taxon>Thermodesulfobiota</taxon>
        <taxon>Thermodesulfobiia</taxon>
        <taxon>Thermodesulfobiales</taxon>
        <taxon>Thermodesulfobiaceae</taxon>
        <taxon>Thermodesulfobium</taxon>
    </lineage>
</organism>
<keyword evidence="1" id="KW-0812">Transmembrane</keyword>
<keyword evidence="3" id="KW-1185">Reference proteome</keyword>
<dbReference type="Proteomes" id="UP000244792">
    <property type="component" value="Chromosome"/>
</dbReference>
<keyword evidence="1" id="KW-1133">Transmembrane helix</keyword>
<protein>
    <submittedName>
        <fullName evidence="2">Uncharacterized protein</fullName>
    </submittedName>
</protein>
<name>A0A2R4VZA6_THEAF</name>
<feature type="transmembrane region" description="Helical" evidence="1">
    <location>
        <begin position="179"/>
        <end position="203"/>
    </location>
</feature>
<keyword evidence="1" id="KW-0472">Membrane</keyword>
<dbReference type="AlphaFoldDB" id="A0A2R4VZA6"/>
<sequence>MGTFYYIIDSSGLGERHLKSIMKTKFGIYIDNPTPPSTCIRQVLKNLNVETKGLNVYGLADELRSLNQPFYINHAEKLTDSFAIFIQAMLEKNDVYVSCSSLPTGKIITTFFKHGKEIKLFSQKEKIINYITKKYNISSEIARHIYNLACGNLNGAEELARRYAEGEPLHALRYDGATYVSIVPILLGFGFIFIMLRFIALGLNDEDTYIFAGSMGAMFFLFRFIYYQYFRKII</sequence>
<dbReference type="OrthoDB" id="423541at2"/>
<dbReference type="EMBL" id="CP020921">
    <property type="protein sequence ID" value="AWB09770.1"/>
    <property type="molecule type" value="Genomic_DNA"/>
</dbReference>
<feature type="transmembrane region" description="Helical" evidence="1">
    <location>
        <begin position="209"/>
        <end position="226"/>
    </location>
</feature>
<reference evidence="2 3" key="1">
    <citation type="submission" date="2017-04" db="EMBL/GenBank/DDBJ databases">
        <title>Genomic insights into metabolism of Thermodesulfobium acidiphilum.</title>
        <authorList>
            <person name="Toshchakov S.V."/>
            <person name="Frolov E.N."/>
            <person name="Kublanov I.V."/>
            <person name="Samarov N.I."/>
            <person name="Novikov A."/>
            <person name="Lebedinsky A.V."/>
            <person name="Bonch-Osmolovskaya E.A."/>
            <person name="Chernyh N.A."/>
        </authorList>
    </citation>
    <scope>NUCLEOTIDE SEQUENCE [LARGE SCALE GENOMIC DNA]</scope>
    <source>
        <strain evidence="2 3">3127-1</strain>
    </source>
</reference>
<accession>A0A2R4VZA6</accession>
<dbReference type="KEGG" id="taci:TDSAC_0394"/>
<evidence type="ECO:0000256" key="1">
    <source>
        <dbReference type="SAM" id="Phobius"/>
    </source>
</evidence>
<evidence type="ECO:0000313" key="2">
    <source>
        <dbReference type="EMBL" id="AWB09770.1"/>
    </source>
</evidence>